<dbReference type="EMBL" id="AOLS01000059">
    <property type="protein sequence ID" value="EMA17737.1"/>
    <property type="molecule type" value="Genomic_DNA"/>
</dbReference>
<dbReference type="PATRIC" id="fig|662475.6.peg.1861"/>
<gene>
    <name evidence="2" type="ORF">C435_09554</name>
</gene>
<name>M0K8L2_9EURY</name>
<dbReference type="Proteomes" id="UP000011687">
    <property type="component" value="Unassembled WGS sequence"/>
</dbReference>
<organism evidence="2 3">
    <name type="scientific">Haloarcula marismortui ATCC 33799</name>
    <dbReference type="NCBI Taxonomy" id="662475"/>
    <lineage>
        <taxon>Archaea</taxon>
        <taxon>Methanobacteriati</taxon>
        <taxon>Methanobacteriota</taxon>
        <taxon>Stenosarchaea group</taxon>
        <taxon>Halobacteria</taxon>
        <taxon>Halobacteriales</taxon>
        <taxon>Haloarculaceae</taxon>
        <taxon>Haloarcula</taxon>
    </lineage>
</organism>
<accession>M0K8L2</accession>
<proteinExistence type="predicted"/>
<evidence type="ECO:0000313" key="2">
    <source>
        <dbReference type="EMBL" id="EMA17737.1"/>
    </source>
</evidence>
<sequence>MPKSADSDSEPGKHEGSPGIERTKPWHSTDDVPWTLLTEPQLADAYDAVVVPALRRDGQDPETDRPSYEWLSNNGFRGLTYALKEYHDTTSVDHIESPQTLPVEVESVSTVPGQFSK</sequence>
<reference evidence="2 3" key="1">
    <citation type="journal article" date="2014" name="PLoS Genet.">
        <title>Phylogenetically driven sequencing of extremely halophilic archaea reveals strategies for static and dynamic osmo-response.</title>
        <authorList>
            <person name="Becker E.A."/>
            <person name="Seitzer P.M."/>
            <person name="Tritt A."/>
            <person name="Larsen D."/>
            <person name="Krusor M."/>
            <person name="Yao A.I."/>
            <person name="Wu D."/>
            <person name="Madern D."/>
            <person name="Eisen J.A."/>
            <person name="Darling A.E."/>
            <person name="Facciotti M.T."/>
        </authorList>
    </citation>
    <scope>NUCLEOTIDE SEQUENCE [LARGE SCALE GENOMIC DNA]</scope>
    <source>
        <strain evidence="2 3">ATCC 33799</strain>
    </source>
</reference>
<feature type="compositionally biased region" description="Basic and acidic residues" evidence="1">
    <location>
        <begin position="10"/>
        <end position="30"/>
    </location>
</feature>
<evidence type="ECO:0000256" key="1">
    <source>
        <dbReference type="SAM" id="MobiDB-lite"/>
    </source>
</evidence>
<evidence type="ECO:0000313" key="3">
    <source>
        <dbReference type="Proteomes" id="UP000011687"/>
    </source>
</evidence>
<comment type="caution">
    <text evidence="2">The sequence shown here is derived from an EMBL/GenBank/DDBJ whole genome shotgun (WGS) entry which is preliminary data.</text>
</comment>
<dbReference type="AlphaFoldDB" id="M0K8L2"/>
<feature type="region of interest" description="Disordered" evidence="1">
    <location>
        <begin position="1"/>
        <end position="32"/>
    </location>
</feature>
<keyword evidence="3" id="KW-1185">Reference proteome</keyword>
<protein>
    <submittedName>
        <fullName evidence="2">Uncharacterized protein</fullName>
    </submittedName>
</protein>